<reference evidence="1 2" key="1">
    <citation type="journal article" date="2018" name="Front. Microbiol.">
        <title>Hydrolytic Capabilities as a Key to Environmental Success: Chitinolytic and Cellulolytic Acidobacteria From Acidic Sub-arctic Soils and Boreal Peatlands.</title>
        <authorList>
            <person name="Belova S.E."/>
            <person name="Ravin N.V."/>
            <person name="Pankratov T.A."/>
            <person name="Rakitin A.L."/>
            <person name="Ivanova A.A."/>
            <person name="Beletsky A.V."/>
            <person name="Mardanov A.V."/>
            <person name="Sinninghe Damste J.S."/>
            <person name="Dedysh S.N."/>
        </authorList>
    </citation>
    <scope>NUCLEOTIDE SEQUENCE [LARGE SCALE GENOMIC DNA]</scope>
    <source>
        <strain evidence="1 2">SBC82</strain>
    </source>
</reference>
<organism evidence="1 2">
    <name type="scientific">Acidisarcina polymorpha</name>
    <dbReference type="NCBI Taxonomy" id="2211140"/>
    <lineage>
        <taxon>Bacteria</taxon>
        <taxon>Pseudomonadati</taxon>
        <taxon>Acidobacteriota</taxon>
        <taxon>Terriglobia</taxon>
        <taxon>Terriglobales</taxon>
        <taxon>Acidobacteriaceae</taxon>
        <taxon>Acidisarcina</taxon>
    </lineage>
</organism>
<sequence>MTALPDKLSILEIDTELEEIIEEVEALNVANEEVPAQLMERFEAFCRAYEQKADKIGHFVRMMEFREQCCRQEAARLLDRARAAEGSLKRTKSMVMYLLMKRGLPRLEGHQYTFRIQANSQDSVRITDESLVPLACQRIHLNVDGTMWETVLSFLPEELAFAFVRAIEGKVPDTTAIRAAVSRNEEVPGVEVKRGYHLRVA</sequence>
<proteinExistence type="predicted"/>
<evidence type="ECO:0000313" key="1">
    <source>
        <dbReference type="EMBL" id="AXC15462.1"/>
    </source>
</evidence>
<gene>
    <name evidence="1" type="ORF">ACPOL_6218</name>
</gene>
<dbReference type="RefSeq" id="WP_150133157.1">
    <property type="nucleotide sequence ID" value="NZ_CP030840.1"/>
</dbReference>
<protein>
    <submittedName>
        <fullName evidence="1">Uncharacterized protein</fullName>
    </submittedName>
</protein>
<keyword evidence="2" id="KW-1185">Reference proteome</keyword>
<dbReference type="Pfam" id="PF05565">
    <property type="entry name" value="Sipho_Gp157"/>
    <property type="match status" value="1"/>
</dbReference>
<name>A0A2Z5G857_9BACT</name>
<dbReference type="AlphaFoldDB" id="A0A2Z5G857"/>
<evidence type="ECO:0000313" key="2">
    <source>
        <dbReference type="Proteomes" id="UP000253606"/>
    </source>
</evidence>
<accession>A0A2Z5G857</accession>
<dbReference type="KEGG" id="abas:ACPOL_6218"/>
<dbReference type="Proteomes" id="UP000253606">
    <property type="component" value="Chromosome"/>
</dbReference>
<dbReference type="EMBL" id="CP030840">
    <property type="protein sequence ID" value="AXC15462.1"/>
    <property type="molecule type" value="Genomic_DNA"/>
</dbReference>
<dbReference type="InterPro" id="IPR008840">
    <property type="entry name" value="Sipho_Gp157"/>
</dbReference>
<dbReference type="OrthoDB" id="114966at2"/>